<organism evidence="2 3">
    <name type="scientific">Kockovaella imperatae</name>
    <dbReference type="NCBI Taxonomy" id="4999"/>
    <lineage>
        <taxon>Eukaryota</taxon>
        <taxon>Fungi</taxon>
        <taxon>Dikarya</taxon>
        <taxon>Basidiomycota</taxon>
        <taxon>Agaricomycotina</taxon>
        <taxon>Tremellomycetes</taxon>
        <taxon>Tremellales</taxon>
        <taxon>Cuniculitremaceae</taxon>
        <taxon>Kockovaella</taxon>
    </lineage>
</organism>
<gene>
    <name evidence="2" type="ORF">BD324DRAFT_267794</name>
</gene>
<dbReference type="RefSeq" id="XP_021874021.1">
    <property type="nucleotide sequence ID" value="XM_022012332.1"/>
</dbReference>
<dbReference type="AlphaFoldDB" id="A0A1Y1US00"/>
<dbReference type="GeneID" id="33554140"/>
<dbReference type="InParanoid" id="A0A1Y1US00"/>
<accession>A0A1Y1US00</accession>
<comment type="caution">
    <text evidence="2">The sequence shown here is derived from an EMBL/GenBank/DDBJ whole genome shotgun (WGS) entry which is preliminary data.</text>
</comment>
<sequence length="62" mass="6849">MSLQPLCQKQHMSHQGRPLHLGPNPTFHPVAPVLIRIKDPSAVHPLRSQLLPSRGLSMAVVQ</sequence>
<keyword evidence="3" id="KW-1185">Reference proteome</keyword>
<evidence type="ECO:0000313" key="2">
    <source>
        <dbReference type="EMBL" id="ORX40236.1"/>
    </source>
</evidence>
<protein>
    <submittedName>
        <fullName evidence="2">Uncharacterized protein</fullName>
    </submittedName>
</protein>
<dbReference type="Proteomes" id="UP000193218">
    <property type="component" value="Unassembled WGS sequence"/>
</dbReference>
<name>A0A1Y1US00_9TREE</name>
<evidence type="ECO:0000256" key="1">
    <source>
        <dbReference type="SAM" id="MobiDB-lite"/>
    </source>
</evidence>
<evidence type="ECO:0000313" key="3">
    <source>
        <dbReference type="Proteomes" id="UP000193218"/>
    </source>
</evidence>
<reference evidence="2 3" key="1">
    <citation type="submission" date="2017-03" db="EMBL/GenBank/DDBJ databases">
        <title>Widespread Adenine N6-methylation of Active Genes in Fungi.</title>
        <authorList>
            <consortium name="DOE Joint Genome Institute"/>
            <person name="Mondo S.J."/>
            <person name="Dannebaum R.O."/>
            <person name="Kuo R.C."/>
            <person name="Louie K.B."/>
            <person name="Bewick A.J."/>
            <person name="Labutti K."/>
            <person name="Haridas S."/>
            <person name="Kuo A."/>
            <person name="Salamov A."/>
            <person name="Ahrendt S.R."/>
            <person name="Lau R."/>
            <person name="Bowen B.P."/>
            <person name="Lipzen A."/>
            <person name="Sullivan W."/>
            <person name="Andreopoulos W.B."/>
            <person name="Clum A."/>
            <person name="Lindquist E."/>
            <person name="Daum C."/>
            <person name="Northen T.R."/>
            <person name="Ramamoorthy G."/>
            <person name="Schmitz R.J."/>
            <person name="Gryganskyi A."/>
            <person name="Culley D."/>
            <person name="Magnuson J."/>
            <person name="James T.Y."/>
            <person name="O'Malley M.A."/>
            <person name="Stajich J.E."/>
            <person name="Spatafora J.W."/>
            <person name="Visel A."/>
            <person name="Grigoriev I.V."/>
        </authorList>
    </citation>
    <scope>NUCLEOTIDE SEQUENCE [LARGE SCALE GENOMIC DNA]</scope>
    <source>
        <strain evidence="2 3">NRRL Y-17943</strain>
    </source>
</reference>
<dbReference type="EMBL" id="NBSH01000002">
    <property type="protein sequence ID" value="ORX40236.1"/>
    <property type="molecule type" value="Genomic_DNA"/>
</dbReference>
<feature type="region of interest" description="Disordered" evidence="1">
    <location>
        <begin position="1"/>
        <end position="24"/>
    </location>
</feature>
<proteinExistence type="predicted"/>